<gene>
    <name evidence="2" type="ORF">C1H76_7254</name>
</gene>
<dbReference type="GO" id="GO:0016787">
    <property type="term" value="F:hydrolase activity"/>
    <property type="evidence" value="ECO:0007669"/>
    <property type="project" value="InterPro"/>
</dbReference>
<proteinExistence type="predicted"/>
<sequence>MADSIRTSVLIISDTHLASPFPNGVPSDLPHIDVLVHAGDLTMVGTVPEYHQVLDMLATIPADVKLVIPGNHDLALDGEWLSRKPERLQEWKLRNGVRELDLALGERQLREAESVWFGEQSRAVKEGVTMLREGTHEIELKNGAMLKIYASPYQPEFCDWAFAYQKNEDRFNAPEHSLSDATNIATHPVDPAPGATHGRSNTISEIDIMVTHGPPYGRLDFTTHGMKVGCPHLLAAVSRVRPKIHAFGHIHEGWGVERITWDKMGTAALSAPANKTKSFMEAWNAAEYDLNIEKLVPDKDPSNRAPGPVLVDLSNLSAQPAHHEKQTALINAAIMDVSYMPINNPILAFINLAAA</sequence>
<protein>
    <submittedName>
        <fullName evidence="2">Putative calcineurin-like phosphoesterase-4</fullName>
    </submittedName>
</protein>
<dbReference type="InterPro" id="IPR051693">
    <property type="entry name" value="UPF0046_metallophosphoest"/>
</dbReference>
<evidence type="ECO:0000313" key="3">
    <source>
        <dbReference type="Proteomes" id="UP000308133"/>
    </source>
</evidence>
<dbReference type="Gene3D" id="3.60.21.10">
    <property type="match status" value="1"/>
</dbReference>
<comment type="caution">
    <text evidence="2">The sequence shown here is derived from an EMBL/GenBank/DDBJ whole genome shotgun (WGS) entry which is preliminary data.</text>
</comment>
<dbReference type="SUPFAM" id="SSF56300">
    <property type="entry name" value="Metallo-dependent phosphatases"/>
    <property type="match status" value="1"/>
</dbReference>
<dbReference type="InterPro" id="IPR004843">
    <property type="entry name" value="Calcineurin-like_PHP"/>
</dbReference>
<dbReference type="PANTHER" id="PTHR12905">
    <property type="entry name" value="METALLOPHOSPHOESTERASE"/>
    <property type="match status" value="1"/>
</dbReference>
<evidence type="ECO:0000313" key="2">
    <source>
        <dbReference type="EMBL" id="TKX20444.1"/>
    </source>
</evidence>
<dbReference type="Pfam" id="PF00149">
    <property type="entry name" value="Metallophos"/>
    <property type="match status" value="1"/>
</dbReference>
<dbReference type="EMBL" id="PTQR01000088">
    <property type="protein sequence ID" value="TKX20444.1"/>
    <property type="molecule type" value="Genomic_DNA"/>
</dbReference>
<feature type="domain" description="Calcineurin-like phosphoesterase" evidence="1">
    <location>
        <begin position="8"/>
        <end position="252"/>
    </location>
</feature>
<name>A0A4U7AXJ0_9PEZI</name>
<dbReference type="PANTHER" id="PTHR12905:SF0">
    <property type="entry name" value="CALCINEURIN-LIKE PHOSPHOESTERASE DOMAIN-CONTAINING PROTEIN"/>
    <property type="match status" value="1"/>
</dbReference>
<reference evidence="2 3" key="1">
    <citation type="submission" date="2018-02" db="EMBL/GenBank/DDBJ databases">
        <title>Draft genome sequences of Elsinoe sp., causing black scab on jojoba.</title>
        <authorList>
            <person name="Stodart B."/>
            <person name="Jeffress S."/>
            <person name="Ash G."/>
            <person name="Arun Chinnappa K."/>
        </authorList>
    </citation>
    <scope>NUCLEOTIDE SEQUENCE [LARGE SCALE GENOMIC DNA]</scope>
    <source>
        <strain evidence="2 3">Hillstone_2</strain>
    </source>
</reference>
<dbReference type="CDD" id="cd07379">
    <property type="entry name" value="MPP_239FB"/>
    <property type="match status" value="1"/>
</dbReference>
<dbReference type="InterPro" id="IPR029052">
    <property type="entry name" value="Metallo-depent_PP-like"/>
</dbReference>
<organism evidence="2 3">
    <name type="scientific">Elsinoe australis</name>
    <dbReference type="NCBI Taxonomy" id="40998"/>
    <lineage>
        <taxon>Eukaryota</taxon>
        <taxon>Fungi</taxon>
        <taxon>Dikarya</taxon>
        <taxon>Ascomycota</taxon>
        <taxon>Pezizomycotina</taxon>
        <taxon>Dothideomycetes</taxon>
        <taxon>Dothideomycetidae</taxon>
        <taxon>Myriangiales</taxon>
        <taxon>Elsinoaceae</taxon>
        <taxon>Elsinoe</taxon>
    </lineage>
</organism>
<accession>A0A4U7AXJ0</accession>
<dbReference type="AlphaFoldDB" id="A0A4U7AXJ0"/>
<dbReference type="Proteomes" id="UP000308133">
    <property type="component" value="Unassembled WGS sequence"/>
</dbReference>
<evidence type="ECO:0000259" key="1">
    <source>
        <dbReference type="Pfam" id="PF00149"/>
    </source>
</evidence>